<keyword evidence="1" id="KW-0472">Membrane</keyword>
<evidence type="ECO:0000313" key="2">
    <source>
        <dbReference type="EMBL" id="MBS4100014.1"/>
    </source>
</evidence>
<protein>
    <submittedName>
        <fullName evidence="2">MFS transporter</fullName>
    </submittedName>
</protein>
<name>A0ABS5N718_TSUPA</name>
<keyword evidence="1" id="KW-1133">Transmembrane helix</keyword>
<comment type="caution">
    <text evidence="2">The sequence shown here is derived from an EMBL/GenBank/DDBJ whole genome shotgun (WGS) entry which is preliminary data.</text>
</comment>
<sequence length="86" mass="8863">LAELCISPVGLSVSTKLAPRAFATQMVALNFLSISLGTALAGRLATFYDQTDEAPYFLVLGGTAIGIGLIVVALTPMIKRLAPAVA</sequence>
<dbReference type="SUPFAM" id="SSF103473">
    <property type="entry name" value="MFS general substrate transporter"/>
    <property type="match status" value="1"/>
</dbReference>
<dbReference type="Proteomes" id="UP000676853">
    <property type="component" value="Unassembled WGS sequence"/>
</dbReference>
<feature type="transmembrane region" description="Helical" evidence="1">
    <location>
        <begin position="27"/>
        <end position="48"/>
    </location>
</feature>
<dbReference type="Gene3D" id="1.20.1250.20">
    <property type="entry name" value="MFS general substrate transporter like domains"/>
    <property type="match status" value="1"/>
</dbReference>
<feature type="non-terminal residue" evidence="2">
    <location>
        <position position="1"/>
    </location>
</feature>
<organism evidence="2 3">
    <name type="scientific">Tsukamurella paurometabola</name>
    <name type="common">Corynebacterium paurometabolum</name>
    <dbReference type="NCBI Taxonomy" id="2061"/>
    <lineage>
        <taxon>Bacteria</taxon>
        <taxon>Bacillati</taxon>
        <taxon>Actinomycetota</taxon>
        <taxon>Actinomycetes</taxon>
        <taxon>Mycobacteriales</taxon>
        <taxon>Tsukamurellaceae</taxon>
        <taxon>Tsukamurella</taxon>
    </lineage>
</organism>
<reference evidence="2 3" key="1">
    <citation type="submission" date="2021-04" db="EMBL/GenBank/DDBJ databases">
        <title>Whole genome sequence analysis of a thiophenic sulfur metabolizing bacteria.</title>
        <authorList>
            <person name="Akhtar N."/>
            <person name="Akram J."/>
            <person name="Aslam A."/>
        </authorList>
    </citation>
    <scope>NUCLEOTIDE SEQUENCE [LARGE SCALE GENOMIC DNA]</scope>
    <source>
        <strain evidence="2 3">3OW</strain>
    </source>
</reference>
<accession>A0ABS5N718</accession>
<evidence type="ECO:0000313" key="3">
    <source>
        <dbReference type="Proteomes" id="UP000676853"/>
    </source>
</evidence>
<dbReference type="EMBL" id="JAGXOE010000003">
    <property type="protein sequence ID" value="MBS4100014.1"/>
    <property type="molecule type" value="Genomic_DNA"/>
</dbReference>
<dbReference type="InterPro" id="IPR036259">
    <property type="entry name" value="MFS_trans_sf"/>
</dbReference>
<gene>
    <name evidence="2" type="ORF">KFZ73_02060</name>
</gene>
<keyword evidence="1" id="KW-0812">Transmembrane</keyword>
<feature type="transmembrane region" description="Helical" evidence="1">
    <location>
        <begin position="54"/>
        <end position="74"/>
    </location>
</feature>
<evidence type="ECO:0000256" key="1">
    <source>
        <dbReference type="SAM" id="Phobius"/>
    </source>
</evidence>
<proteinExistence type="predicted"/>
<keyword evidence="3" id="KW-1185">Reference proteome</keyword>